<feature type="transmembrane region" description="Helical" evidence="3">
    <location>
        <begin position="318"/>
        <end position="342"/>
    </location>
</feature>
<evidence type="ECO:0000313" key="5">
    <source>
        <dbReference type="EMBL" id="GAY60296.1"/>
    </source>
</evidence>
<dbReference type="AlphaFoldDB" id="A0A2H5Q6P4"/>
<dbReference type="GO" id="GO:0005886">
    <property type="term" value="C:plasma membrane"/>
    <property type="evidence" value="ECO:0007669"/>
    <property type="project" value="UniProtKB-SubCell"/>
</dbReference>
<dbReference type="PROSITE" id="PS50011">
    <property type="entry name" value="PROTEIN_KINASE_DOM"/>
    <property type="match status" value="1"/>
</dbReference>
<organism evidence="5 6">
    <name type="scientific">Citrus unshiu</name>
    <name type="common">Satsuma mandarin</name>
    <name type="synonym">Citrus nobilis var. unshiu</name>
    <dbReference type="NCBI Taxonomy" id="55188"/>
    <lineage>
        <taxon>Eukaryota</taxon>
        <taxon>Viridiplantae</taxon>
        <taxon>Streptophyta</taxon>
        <taxon>Embryophyta</taxon>
        <taxon>Tracheophyta</taxon>
        <taxon>Spermatophyta</taxon>
        <taxon>Magnoliopsida</taxon>
        <taxon>eudicotyledons</taxon>
        <taxon>Gunneridae</taxon>
        <taxon>Pentapetalae</taxon>
        <taxon>rosids</taxon>
        <taxon>malvids</taxon>
        <taxon>Sapindales</taxon>
        <taxon>Rutaceae</taxon>
        <taxon>Aurantioideae</taxon>
        <taxon>Citrus</taxon>
    </lineage>
</organism>
<dbReference type="InterPro" id="IPR001245">
    <property type="entry name" value="Ser-Thr/Tyr_kinase_cat_dom"/>
</dbReference>
<comment type="subcellular location">
    <subcellularLocation>
        <location evidence="1">Cell membrane</location>
    </subcellularLocation>
</comment>
<feature type="domain" description="Protein kinase" evidence="4">
    <location>
        <begin position="1"/>
        <end position="374"/>
    </location>
</feature>
<dbReference type="PROSITE" id="PS00108">
    <property type="entry name" value="PROTEIN_KINASE_ST"/>
    <property type="match status" value="1"/>
</dbReference>
<dbReference type="InterPro" id="IPR011009">
    <property type="entry name" value="Kinase-like_dom_sf"/>
</dbReference>
<dbReference type="EMBL" id="BDQV01000231">
    <property type="protein sequence ID" value="GAY60296.1"/>
    <property type="molecule type" value="Genomic_DNA"/>
</dbReference>
<sequence>MIYRDATNEAETTTTAMVDDEIIASPGMANSDLFSGEKESIMGGSAPSFSGLIHVPFPDDRDDVMLKLHELITPLQLRRDDDGKLDSLEEIFHPNQVKPSGYWSMNICLTGDRRYCWKNKWLMQKKGLENVHIGEHPASVRQLRRAERLEIVTKMCQDLAFLHSSEKQVIYRDFKAPNILLDETFKCNLSDFSTAKVSAVENADLTALDTSSVSAQSGKTGMEMKMAQLESGGWRAHDEAEKAFQWPYKSSHLKNTRPNLKTENETWNNFLYLLLIATLLSTITFLSALKITGCKSEEGYKNNSSLNPICQIVNQHPFYIRLVTTFNSVAFFLSIALMMILFNKLPLRPLLLVSAFSMLGAYMCIISGPTQPHLSSFYSTF</sequence>
<evidence type="ECO:0000313" key="6">
    <source>
        <dbReference type="Proteomes" id="UP000236630"/>
    </source>
</evidence>
<reference evidence="5 6" key="1">
    <citation type="journal article" date="2017" name="Front. Genet.">
        <title>Draft sequencing of the heterozygous diploid genome of Satsuma (Citrus unshiu Marc.) using a hybrid assembly approach.</title>
        <authorList>
            <person name="Shimizu T."/>
            <person name="Tanizawa Y."/>
            <person name="Mochizuki T."/>
            <person name="Nagasaki H."/>
            <person name="Yoshioka T."/>
            <person name="Toyoda A."/>
            <person name="Fujiyama A."/>
            <person name="Kaminuma E."/>
            <person name="Nakamura Y."/>
        </authorList>
    </citation>
    <scope>NUCLEOTIDE SEQUENCE [LARGE SCALE GENOMIC DNA]</scope>
    <source>
        <strain evidence="6">cv. Miyagawa wase</strain>
    </source>
</reference>
<dbReference type="InterPro" id="IPR000719">
    <property type="entry name" value="Prot_kinase_dom"/>
</dbReference>
<evidence type="ECO:0000256" key="1">
    <source>
        <dbReference type="ARBA" id="ARBA00004236"/>
    </source>
</evidence>
<proteinExistence type="predicted"/>
<keyword evidence="6" id="KW-1185">Reference proteome</keyword>
<keyword evidence="3" id="KW-0472">Membrane</keyword>
<dbReference type="InterPro" id="IPR050823">
    <property type="entry name" value="Plant_Ser_Thr_Prot_Kinase"/>
</dbReference>
<protein>
    <recommendedName>
        <fullName evidence="4">Protein kinase domain-containing protein</fullName>
    </recommendedName>
</protein>
<dbReference type="Proteomes" id="UP000236630">
    <property type="component" value="Unassembled WGS sequence"/>
</dbReference>
<comment type="caution">
    <text evidence="5">The sequence shown here is derived from an EMBL/GenBank/DDBJ whole genome shotgun (WGS) entry which is preliminary data.</text>
</comment>
<dbReference type="GO" id="GO:0005524">
    <property type="term" value="F:ATP binding"/>
    <property type="evidence" value="ECO:0007669"/>
    <property type="project" value="InterPro"/>
</dbReference>
<accession>A0A2H5Q6P4</accession>
<keyword evidence="3" id="KW-1133">Transmembrane helix</keyword>
<feature type="transmembrane region" description="Helical" evidence="3">
    <location>
        <begin position="349"/>
        <end position="368"/>
    </location>
</feature>
<dbReference type="InterPro" id="IPR008271">
    <property type="entry name" value="Ser/Thr_kinase_AS"/>
</dbReference>
<dbReference type="InterPro" id="IPR026961">
    <property type="entry name" value="PGG_dom"/>
</dbReference>
<evidence type="ECO:0000256" key="3">
    <source>
        <dbReference type="SAM" id="Phobius"/>
    </source>
</evidence>
<keyword evidence="2" id="KW-1003">Cell membrane</keyword>
<feature type="transmembrane region" description="Helical" evidence="3">
    <location>
        <begin position="270"/>
        <end position="289"/>
    </location>
</feature>
<gene>
    <name evidence="5" type="ORF">CUMW_200880</name>
</gene>
<dbReference type="Pfam" id="PF13962">
    <property type="entry name" value="PGG"/>
    <property type="match status" value="1"/>
</dbReference>
<name>A0A2H5Q6P4_CITUN</name>
<dbReference type="GO" id="GO:0004672">
    <property type="term" value="F:protein kinase activity"/>
    <property type="evidence" value="ECO:0007669"/>
    <property type="project" value="InterPro"/>
</dbReference>
<dbReference type="PANTHER" id="PTHR45621">
    <property type="entry name" value="OS01G0588500 PROTEIN-RELATED"/>
    <property type="match status" value="1"/>
</dbReference>
<evidence type="ECO:0000259" key="4">
    <source>
        <dbReference type="PROSITE" id="PS50011"/>
    </source>
</evidence>
<dbReference type="SUPFAM" id="SSF56112">
    <property type="entry name" value="Protein kinase-like (PK-like)"/>
    <property type="match status" value="1"/>
</dbReference>
<dbReference type="Gene3D" id="1.10.510.10">
    <property type="entry name" value="Transferase(Phosphotransferase) domain 1"/>
    <property type="match status" value="1"/>
</dbReference>
<dbReference type="Pfam" id="PF07714">
    <property type="entry name" value="PK_Tyr_Ser-Thr"/>
    <property type="match status" value="1"/>
</dbReference>
<dbReference type="STRING" id="55188.A0A2H5Q6P4"/>
<evidence type="ECO:0000256" key="2">
    <source>
        <dbReference type="ARBA" id="ARBA00022475"/>
    </source>
</evidence>
<keyword evidence="3" id="KW-0812">Transmembrane</keyword>